<evidence type="ECO:0000313" key="2">
    <source>
        <dbReference type="EMBL" id="TFK57183.1"/>
    </source>
</evidence>
<dbReference type="Gene3D" id="3.40.190.10">
    <property type="entry name" value="Periplasmic binding protein-like II"/>
    <property type="match status" value="1"/>
</dbReference>
<dbReference type="PROSITE" id="PS51171">
    <property type="entry name" value="PREPHENATE_DEHYDR_3"/>
    <property type="match status" value="1"/>
</dbReference>
<sequence>MAIANLPRLAFLGPPGTYSHQAACSRFADSVEYYERSSIPDVFSALSNETPLALIPQENSLPGCVRGRRSHA</sequence>
<keyword evidence="3" id="KW-1185">Reference proteome</keyword>
<dbReference type="Pfam" id="PF00800">
    <property type="entry name" value="PDT"/>
    <property type="match status" value="1"/>
</dbReference>
<evidence type="ECO:0000313" key="3">
    <source>
        <dbReference type="Proteomes" id="UP000305948"/>
    </source>
</evidence>
<evidence type="ECO:0000259" key="1">
    <source>
        <dbReference type="PROSITE" id="PS51171"/>
    </source>
</evidence>
<accession>A0A5C3NIG5</accession>
<dbReference type="AlphaFoldDB" id="A0A5C3NIG5"/>
<dbReference type="GO" id="GO:0009094">
    <property type="term" value="P:L-phenylalanine biosynthetic process"/>
    <property type="evidence" value="ECO:0007669"/>
    <property type="project" value="InterPro"/>
</dbReference>
<dbReference type="OrthoDB" id="983542at2759"/>
<organism evidence="2 3">
    <name type="scientific">Heliocybe sulcata</name>
    <dbReference type="NCBI Taxonomy" id="5364"/>
    <lineage>
        <taxon>Eukaryota</taxon>
        <taxon>Fungi</taxon>
        <taxon>Dikarya</taxon>
        <taxon>Basidiomycota</taxon>
        <taxon>Agaricomycotina</taxon>
        <taxon>Agaricomycetes</taxon>
        <taxon>Gloeophyllales</taxon>
        <taxon>Gloeophyllaceae</taxon>
        <taxon>Heliocybe</taxon>
    </lineage>
</organism>
<dbReference type="EMBL" id="ML213503">
    <property type="protein sequence ID" value="TFK57183.1"/>
    <property type="molecule type" value="Genomic_DNA"/>
</dbReference>
<dbReference type="InterPro" id="IPR001086">
    <property type="entry name" value="Preph_deHydtase"/>
</dbReference>
<dbReference type="STRING" id="5364.A0A5C3NIG5"/>
<protein>
    <recommendedName>
        <fullName evidence="1">Prephenate dehydratase domain-containing protein</fullName>
    </recommendedName>
</protein>
<dbReference type="GO" id="GO:0004664">
    <property type="term" value="F:prephenate dehydratase activity"/>
    <property type="evidence" value="ECO:0007669"/>
    <property type="project" value="InterPro"/>
</dbReference>
<name>A0A5C3NIG5_9AGAM</name>
<dbReference type="Proteomes" id="UP000305948">
    <property type="component" value="Unassembled WGS sequence"/>
</dbReference>
<proteinExistence type="predicted"/>
<gene>
    <name evidence="2" type="ORF">OE88DRAFT_104397</name>
</gene>
<dbReference type="SUPFAM" id="SSF53850">
    <property type="entry name" value="Periplasmic binding protein-like II"/>
    <property type="match status" value="1"/>
</dbReference>
<feature type="domain" description="Prephenate dehydratase" evidence="1">
    <location>
        <begin position="8"/>
        <end position="72"/>
    </location>
</feature>
<reference evidence="2 3" key="1">
    <citation type="journal article" date="2019" name="Nat. Ecol. Evol.">
        <title>Megaphylogeny resolves global patterns of mushroom evolution.</title>
        <authorList>
            <person name="Varga T."/>
            <person name="Krizsan K."/>
            <person name="Foldi C."/>
            <person name="Dima B."/>
            <person name="Sanchez-Garcia M."/>
            <person name="Sanchez-Ramirez S."/>
            <person name="Szollosi G.J."/>
            <person name="Szarkandi J.G."/>
            <person name="Papp V."/>
            <person name="Albert L."/>
            <person name="Andreopoulos W."/>
            <person name="Angelini C."/>
            <person name="Antonin V."/>
            <person name="Barry K.W."/>
            <person name="Bougher N.L."/>
            <person name="Buchanan P."/>
            <person name="Buyck B."/>
            <person name="Bense V."/>
            <person name="Catcheside P."/>
            <person name="Chovatia M."/>
            <person name="Cooper J."/>
            <person name="Damon W."/>
            <person name="Desjardin D."/>
            <person name="Finy P."/>
            <person name="Geml J."/>
            <person name="Haridas S."/>
            <person name="Hughes K."/>
            <person name="Justo A."/>
            <person name="Karasinski D."/>
            <person name="Kautmanova I."/>
            <person name="Kiss B."/>
            <person name="Kocsube S."/>
            <person name="Kotiranta H."/>
            <person name="LaButti K.M."/>
            <person name="Lechner B.E."/>
            <person name="Liimatainen K."/>
            <person name="Lipzen A."/>
            <person name="Lukacs Z."/>
            <person name="Mihaltcheva S."/>
            <person name="Morgado L.N."/>
            <person name="Niskanen T."/>
            <person name="Noordeloos M.E."/>
            <person name="Ohm R.A."/>
            <person name="Ortiz-Santana B."/>
            <person name="Ovrebo C."/>
            <person name="Racz N."/>
            <person name="Riley R."/>
            <person name="Savchenko A."/>
            <person name="Shiryaev A."/>
            <person name="Soop K."/>
            <person name="Spirin V."/>
            <person name="Szebenyi C."/>
            <person name="Tomsovsky M."/>
            <person name="Tulloss R.E."/>
            <person name="Uehling J."/>
            <person name="Grigoriev I.V."/>
            <person name="Vagvolgyi C."/>
            <person name="Papp T."/>
            <person name="Martin F.M."/>
            <person name="Miettinen O."/>
            <person name="Hibbett D.S."/>
            <person name="Nagy L.G."/>
        </authorList>
    </citation>
    <scope>NUCLEOTIDE SEQUENCE [LARGE SCALE GENOMIC DNA]</scope>
    <source>
        <strain evidence="2 3">OMC1185</strain>
    </source>
</reference>